<dbReference type="PATRIC" id="fig|318683.6.peg.1074"/>
<name>A0A149TJE1_9PROT</name>
<evidence type="ECO:0000256" key="2">
    <source>
        <dbReference type="SAM" id="Phobius"/>
    </source>
</evidence>
<reference evidence="3 4" key="1">
    <citation type="submission" date="2015-06" db="EMBL/GenBank/DDBJ databases">
        <title>Improved classification and identification of acetic acid bacteria using matrix-assisted laser desorption/ionization time-of-flight mass spectrometry; Gluconobacter nephelii and Gluconobacter uchimurae are later heterotypic synonyms of Gluconobacter japonicus and Gluconobacter oxydans, respectively.</title>
        <authorList>
            <person name="Li L."/>
            <person name="Cleenwerck I."/>
            <person name="De Vuyst L."/>
            <person name="Vandamme P."/>
        </authorList>
    </citation>
    <scope>NUCLEOTIDE SEQUENCE [LARGE SCALE GENOMIC DNA]</scope>
    <source>
        <strain evidence="3 4">LMG 1768</strain>
    </source>
</reference>
<feature type="region of interest" description="Disordered" evidence="1">
    <location>
        <begin position="1"/>
        <end position="20"/>
    </location>
</feature>
<gene>
    <name evidence="3" type="ORF">AD945_07795</name>
</gene>
<organism evidence="3 4">
    <name type="scientific">Gluconobacter albidus</name>
    <dbReference type="NCBI Taxonomy" id="318683"/>
    <lineage>
        <taxon>Bacteria</taxon>
        <taxon>Pseudomonadati</taxon>
        <taxon>Pseudomonadota</taxon>
        <taxon>Alphaproteobacteria</taxon>
        <taxon>Acetobacterales</taxon>
        <taxon>Acetobacteraceae</taxon>
        <taxon>Gluconobacter</taxon>
    </lineage>
</organism>
<dbReference type="AlphaFoldDB" id="A0A149TJE1"/>
<keyword evidence="2" id="KW-1133">Transmembrane helix</keyword>
<evidence type="ECO:0000313" key="4">
    <source>
        <dbReference type="Proteomes" id="UP000075636"/>
    </source>
</evidence>
<evidence type="ECO:0000256" key="1">
    <source>
        <dbReference type="SAM" id="MobiDB-lite"/>
    </source>
</evidence>
<keyword evidence="2" id="KW-0472">Membrane</keyword>
<dbReference type="EMBL" id="LHZR01000104">
    <property type="protein sequence ID" value="KXV48355.1"/>
    <property type="molecule type" value="Genomic_DNA"/>
</dbReference>
<comment type="caution">
    <text evidence="3">The sequence shown here is derived from an EMBL/GenBank/DDBJ whole genome shotgun (WGS) entry which is preliminary data.</text>
</comment>
<protein>
    <submittedName>
        <fullName evidence="3">Uncharacterized protein</fullName>
    </submittedName>
</protein>
<feature type="transmembrane region" description="Helical" evidence="2">
    <location>
        <begin position="39"/>
        <end position="58"/>
    </location>
</feature>
<feature type="compositionally biased region" description="Polar residues" evidence="1">
    <location>
        <begin position="9"/>
        <end position="18"/>
    </location>
</feature>
<sequence length="181" mass="19899">MDRLLPGWQTGNLPNGQSRPMKIPDALHQSLTLLKTHTFVLGISLSLLLTLAICHAWTAHRTFSPDSFTSADASSMKARVETCHITPKFISVSGWVLSDLWPGPKSSFLLTAGDGAQEVSIPYRLQERPDIAHATHTDGNAFHNRYGFTAIARIPAGITPHIHLNIIAGHTLYRMSHVCRS</sequence>
<proteinExistence type="predicted"/>
<dbReference type="Proteomes" id="UP000075636">
    <property type="component" value="Unassembled WGS sequence"/>
</dbReference>
<dbReference type="STRING" id="318683.A0U94_11950"/>
<accession>A0A149TJE1</accession>
<evidence type="ECO:0000313" key="3">
    <source>
        <dbReference type="EMBL" id="KXV48355.1"/>
    </source>
</evidence>
<keyword evidence="2" id="KW-0812">Transmembrane</keyword>